<evidence type="ECO:0000313" key="3">
    <source>
        <dbReference type="Proteomes" id="UP000595437"/>
    </source>
</evidence>
<feature type="domain" description="VWFD" evidence="1">
    <location>
        <begin position="339"/>
        <end position="436"/>
    </location>
</feature>
<name>A0A7T8K810_CALRO</name>
<keyword evidence="3" id="KW-1185">Reference proteome</keyword>
<dbReference type="OrthoDB" id="5956066at2759"/>
<evidence type="ECO:0000259" key="1">
    <source>
        <dbReference type="PROSITE" id="PS51233"/>
    </source>
</evidence>
<dbReference type="PROSITE" id="PS51233">
    <property type="entry name" value="VWFD"/>
    <property type="match status" value="1"/>
</dbReference>
<gene>
    <name evidence="2" type="ORF">FKW44_011265</name>
</gene>
<dbReference type="InterPro" id="IPR001846">
    <property type="entry name" value="VWF_type-D"/>
</dbReference>
<dbReference type="AlphaFoldDB" id="A0A7T8K810"/>
<evidence type="ECO:0000313" key="2">
    <source>
        <dbReference type="EMBL" id="QQP50307.1"/>
    </source>
</evidence>
<organism evidence="2 3">
    <name type="scientific">Caligus rogercresseyi</name>
    <name type="common">Sea louse</name>
    <dbReference type="NCBI Taxonomy" id="217165"/>
    <lineage>
        <taxon>Eukaryota</taxon>
        <taxon>Metazoa</taxon>
        <taxon>Ecdysozoa</taxon>
        <taxon>Arthropoda</taxon>
        <taxon>Crustacea</taxon>
        <taxon>Multicrustacea</taxon>
        <taxon>Hexanauplia</taxon>
        <taxon>Copepoda</taxon>
        <taxon>Siphonostomatoida</taxon>
        <taxon>Caligidae</taxon>
        <taxon>Caligus</taxon>
    </lineage>
</organism>
<proteinExistence type="predicted"/>
<protein>
    <submittedName>
        <fullName evidence="2">LOC100868636</fullName>
    </submittedName>
</protein>
<reference evidence="3" key="1">
    <citation type="submission" date="2021-01" db="EMBL/GenBank/DDBJ databases">
        <title>Caligus Genome Assembly.</title>
        <authorList>
            <person name="Gallardo-Escarate C."/>
        </authorList>
    </citation>
    <scope>NUCLEOTIDE SEQUENCE [LARGE SCALE GENOMIC DNA]</scope>
</reference>
<feature type="non-terminal residue" evidence="2">
    <location>
        <position position="436"/>
    </location>
</feature>
<accession>A0A7T8K810</accession>
<sequence length="436" mass="49506">MMPYNKSPKTLGNSIRMGIRQIRAYFAFFPRAEKCGAMLRWSQSKDKPVKEIEMTIRTTAGPNGEKLFFLGRSWTINAIVKAKGLPEDRVYKFTIGHVFTPGYIENTFKIKFQRKGISGIMPDYSYCMTYNNKYPDFSPEFMGYDKNSVMKVVGDAKIQYGHNSDCNSAPGEVAIKFEHSTTQEARQSLKNTWYYKKCMEEKALPAWEGRGDRFPVTHACYLTVWDATTARKYSFKVDFVKMTDRMNAIVSQFQSLMKAGLLPYWDIDPETVPASSAEPHMNFDMTFKENDKAADIYMETSQGGQHFNDIPLSLAWYPFMRNLKFTSTLKKLMKYRIVNACTVTTGSVMTLDNMTYPYDPTSCWTLASGHCAPNPSFAIFTKKASGNMLDAKIYVGGHSVEFQTSGPKKVNVLVNGEAVVVGEKEHDHKEGEKTVF</sequence>
<dbReference type="EMBL" id="CP045896">
    <property type="protein sequence ID" value="QQP50307.1"/>
    <property type="molecule type" value="Genomic_DNA"/>
</dbReference>
<dbReference type="Proteomes" id="UP000595437">
    <property type="component" value="Chromosome 7"/>
</dbReference>